<sequence>MARLCKTLSDGNNDIDTISKDLKNLLSDSKHNANWVIFDLKCPATDSSDASHPRSPPGTQESAANFQYQLSDGSTAVDEVVSGKAVGILVKSSQLDCQYQLSDGTSNDDDGSGVVNMA</sequence>
<accession>A0A9D3YXB0</accession>
<dbReference type="Proteomes" id="UP000828390">
    <property type="component" value="Unassembled WGS sequence"/>
</dbReference>
<reference evidence="1" key="2">
    <citation type="submission" date="2020-11" db="EMBL/GenBank/DDBJ databases">
        <authorList>
            <person name="McCartney M.A."/>
            <person name="Auch B."/>
            <person name="Kono T."/>
            <person name="Mallez S."/>
            <person name="Becker A."/>
            <person name="Gohl D.M."/>
            <person name="Silverstein K.A.T."/>
            <person name="Koren S."/>
            <person name="Bechman K.B."/>
            <person name="Herman A."/>
            <person name="Abrahante J.E."/>
            <person name="Garbe J."/>
        </authorList>
    </citation>
    <scope>NUCLEOTIDE SEQUENCE</scope>
    <source>
        <strain evidence="1">Duluth1</strain>
        <tissue evidence="1">Whole animal</tissue>
    </source>
</reference>
<name>A0A9D3YXB0_DREPO</name>
<protein>
    <submittedName>
        <fullName evidence="1">Uncharacterized protein</fullName>
    </submittedName>
</protein>
<gene>
    <name evidence="1" type="ORF">DPMN_066181</name>
</gene>
<proteinExistence type="predicted"/>
<evidence type="ECO:0000313" key="2">
    <source>
        <dbReference type="Proteomes" id="UP000828390"/>
    </source>
</evidence>
<dbReference type="EMBL" id="JAIWYP010000014">
    <property type="protein sequence ID" value="KAH3706791.1"/>
    <property type="molecule type" value="Genomic_DNA"/>
</dbReference>
<organism evidence="1 2">
    <name type="scientific">Dreissena polymorpha</name>
    <name type="common">Zebra mussel</name>
    <name type="synonym">Mytilus polymorpha</name>
    <dbReference type="NCBI Taxonomy" id="45954"/>
    <lineage>
        <taxon>Eukaryota</taxon>
        <taxon>Metazoa</taxon>
        <taxon>Spiralia</taxon>
        <taxon>Lophotrochozoa</taxon>
        <taxon>Mollusca</taxon>
        <taxon>Bivalvia</taxon>
        <taxon>Autobranchia</taxon>
        <taxon>Heteroconchia</taxon>
        <taxon>Euheterodonta</taxon>
        <taxon>Imparidentia</taxon>
        <taxon>Neoheterodontei</taxon>
        <taxon>Myida</taxon>
        <taxon>Dreissenoidea</taxon>
        <taxon>Dreissenidae</taxon>
        <taxon>Dreissena</taxon>
    </lineage>
</organism>
<comment type="caution">
    <text evidence="1">The sequence shown here is derived from an EMBL/GenBank/DDBJ whole genome shotgun (WGS) entry which is preliminary data.</text>
</comment>
<dbReference type="AlphaFoldDB" id="A0A9D3YXB0"/>
<reference evidence="1" key="1">
    <citation type="journal article" date="2019" name="bioRxiv">
        <title>The Genome of the Zebra Mussel, Dreissena polymorpha: A Resource for Invasive Species Research.</title>
        <authorList>
            <person name="McCartney M.A."/>
            <person name="Auch B."/>
            <person name="Kono T."/>
            <person name="Mallez S."/>
            <person name="Zhang Y."/>
            <person name="Obille A."/>
            <person name="Becker A."/>
            <person name="Abrahante J.E."/>
            <person name="Garbe J."/>
            <person name="Badalamenti J.P."/>
            <person name="Herman A."/>
            <person name="Mangelson H."/>
            <person name="Liachko I."/>
            <person name="Sullivan S."/>
            <person name="Sone E.D."/>
            <person name="Koren S."/>
            <person name="Silverstein K.A.T."/>
            <person name="Beckman K.B."/>
            <person name="Gohl D.M."/>
        </authorList>
    </citation>
    <scope>NUCLEOTIDE SEQUENCE</scope>
    <source>
        <strain evidence="1">Duluth1</strain>
        <tissue evidence="1">Whole animal</tissue>
    </source>
</reference>
<evidence type="ECO:0000313" key="1">
    <source>
        <dbReference type="EMBL" id="KAH3706791.1"/>
    </source>
</evidence>
<keyword evidence="2" id="KW-1185">Reference proteome</keyword>